<protein>
    <submittedName>
        <fullName evidence="1">UDP-glycosyltransferase 71A15</fullName>
    </submittedName>
</protein>
<name>A0A438DMV9_VITVI</name>
<gene>
    <name evidence="1" type="primary">UGT71A15_0</name>
    <name evidence="1" type="ORF">CK203_113965</name>
</gene>
<reference evidence="1 2" key="1">
    <citation type="journal article" date="2018" name="PLoS Genet.">
        <title>Population sequencing reveals clonal diversity and ancestral inbreeding in the grapevine cultivar Chardonnay.</title>
        <authorList>
            <person name="Roach M.J."/>
            <person name="Johnson D.L."/>
            <person name="Bohlmann J."/>
            <person name="van Vuuren H.J."/>
            <person name="Jones S.J."/>
            <person name="Pretorius I.S."/>
            <person name="Schmidt S.A."/>
            <person name="Borneman A.R."/>
        </authorList>
    </citation>
    <scope>NUCLEOTIDE SEQUENCE [LARGE SCALE GENOMIC DNA]</scope>
    <source>
        <strain evidence="2">cv. Chardonnay</strain>
        <tissue evidence="1">Leaf</tissue>
    </source>
</reference>
<dbReference type="GO" id="GO:0035251">
    <property type="term" value="F:UDP-glucosyltransferase activity"/>
    <property type="evidence" value="ECO:0007669"/>
    <property type="project" value="InterPro"/>
</dbReference>
<dbReference type="SUPFAM" id="SSF53756">
    <property type="entry name" value="UDP-Glycosyltransferase/glycogen phosphorylase"/>
    <property type="match status" value="1"/>
</dbReference>
<proteinExistence type="predicted"/>
<dbReference type="Proteomes" id="UP000288805">
    <property type="component" value="Unassembled WGS sequence"/>
</dbReference>
<evidence type="ECO:0000313" key="1">
    <source>
        <dbReference type="EMBL" id="RVW36791.1"/>
    </source>
</evidence>
<organism evidence="1 2">
    <name type="scientific">Vitis vinifera</name>
    <name type="common">Grape</name>
    <dbReference type="NCBI Taxonomy" id="29760"/>
    <lineage>
        <taxon>Eukaryota</taxon>
        <taxon>Viridiplantae</taxon>
        <taxon>Streptophyta</taxon>
        <taxon>Embryophyta</taxon>
        <taxon>Tracheophyta</taxon>
        <taxon>Spermatophyta</taxon>
        <taxon>Magnoliopsida</taxon>
        <taxon>eudicotyledons</taxon>
        <taxon>Gunneridae</taxon>
        <taxon>Pentapetalae</taxon>
        <taxon>rosids</taxon>
        <taxon>Vitales</taxon>
        <taxon>Vitaceae</taxon>
        <taxon>Viteae</taxon>
        <taxon>Vitis</taxon>
    </lineage>
</organism>
<evidence type="ECO:0000313" key="2">
    <source>
        <dbReference type="Proteomes" id="UP000288805"/>
    </source>
</evidence>
<sequence>MLEKGENGYDPMLYLGRSIRPVYPVGPLIDRSDRTDDRIIKWLNDKPIGAVVFLCFDSRGALGVAQVQEIAHGLERSGYNFL</sequence>
<comment type="caution">
    <text evidence="1">The sequence shown here is derived from an EMBL/GenBank/DDBJ whole genome shotgun (WGS) entry which is preliminary data.</text>
</comment>
<dbReference type="PANTHER" id="PTHR48048:SF83">
    <property type="entry name" value="GLYCOSYLTRANSFERASE"/>
    <property type="match status" value="1"/>
</dbReference>
<dbReference type="Gene3D" id="3.40.50.2000">
    <property type="entry name" value="Glycogen Phosphorylase B"/>
    <property type="match status" value="2"/>
</dbReference>
<keyword evidence="1" id="KW-0808">Transferase</keyword>
<accession>A0A438DMV9</accession>
<dbReference type="AlphaFoldDB" id="A0A438DMV9"/>
<dbReference type="PANTHER" id="PTHR48048">
    <property type="entry name" value="GLYCOSYLTRANSFERASE"/>
    <property type="match status" value="1"/>
</dbReference>
<dbReference type="InterPro" id="IPR050481">
    <property type="entry name" value="UDP-glycosyltransf_plant"/>
</dbReference>
<dbReference type="EMBL" id="QGNW01001560">
    <property type="protein sequence ID" value="RVW36791.1"/>
    <property type="molecule type" value="Genomic_DNA"/>
</dbReference>